<accession>A0ABW2U1G5</accession>
<name>A0ABW2U1G5_9BACT</name>
<dbReference type="RefSeq" id="WP_380200554.1">
    <property type="nucleotide sequence ID" value="NZ_JBHTEK010000001.1"/>
</dbReference>
<evidence type="ECO:0000313" key="2">
    <source>
        <dbReference type="Proteomes" id="UP001596513"/>
    </source>
</evidence>
<gene>
    <name evidence="1" type="ORF">ACFQT0_03940</name>
</gene>
<proteinExistence type="predicted"/>
<keyword evidence="2" id="KW-1185">Reference proteome</keyword>
<reference evidence="2" key="1">
    <citation type="journal article" date="2019" name="Int. J. Syst. Evol. Microbiol.">
        <title>The Global Catalogue of Microorganisms (GCM) 10K type strain sequencing project: providing services to taxonomists for standard genome sequencing and annotation.</title>
        <authorList>
            <consortium name="The Broad Institute Genomics Platform"/>
            <consortium name="The Broad Institute Genome Sequencing Center for Infectious Disease"/>
            <person name="Wu L."/>
            <person name="Ma J."/>
        </authorList>
    </citation>
    <scope>NUCLEOTIDE SEQUENCE [LARGE SCALE GENOMIC DNA]</scope>
    <source>
        <strain evidence="2">JCM 19635</strain>
    </source>
</reference>
<protein>
    <submittedName>
        <fullName evidence="1">Uncharacterized protein</fullName>
    </submittedName>
</protein>
<evidence type="ECO:0000313" key="1">
    <source>
        <dbReference type="EMBL" id="MFC7666661.1"/>
    </source>
</evidence>
<comment type="caution">
    <text evidence="1">The sequence shown here is derived from an EMBL/GenBank/DDBJ whole genome shotgun (WGS) entry which is preliminary data.</text>
</comment>
<dbReference type="EMBL" id="JBHTEK010000001">
    <property type="protein sequence ID" value="MFC7666661.1"/>
    <property type="molecule type" value="Genomic_DNA"/>
</dbReference>
<sequence>MSGNKEGFLEKRFNKKLRLGKTRIKGLFPNQKFEHRPLARELASDLIFQPTTDFGAACKSSFG</sequence>
<dbReference type="Proteomes" id="UP001596513">
    <property type="component" value="Unassembled WGS sequence"/>
</dbReference>
<organism evidence="1 2">
    <name type="scientific">Hymenobacter humi</name>
    <dbReference type="NCBI Taxonomy" id="1411620"/>
    <lineage>
        <taxon>Bacteria</taxon>
        <taxon>Pseudomonadati</taxon>
        <taxon>Bacteroidota</taxon>
        <taxon>Cytophagia</taxon>
        <taxon>Cytophagales</taxon>
        <taxon>Hymenobacteraceae</taxon>
        <taxon>Hymenobacter</taxon>
    </lineage>
</organism>